<accession>A0AAE4JZE7</accession>
<dbReference type="InterPro" id="IPR004143">
    <property type="entry name" value="BPL_LPL_catalytic"/>
</dbReference>
<dbReference type="PROSITE" id="PS51733">
    <property type="entry name" value="BPL_LPL_CATALYTIC"/>
    <property type="match status" value="1"/>
</dbReference>
<keyword evidence="1 5" id="KW-0436">Ligase</keyword>
<reference evidence="6" key="1">
    <citation type="submission" date="2023-07" db="EMBL/GenBank/DDBJ databases">
        <authorList>
            <person name="Luz R."/>
            <person name="Cordeiro R."/>
            <person name="Fonseca A."/>
            <person name="Goncalves V."/>
        </authorList>
    </citation>
    <scope>NUCLEOTIDE SEQUENCE [LARGE SCALE GENOMIC DNA]</scope>
    <source>
        <strain evidence="6">BACA0444</strain>
    </source>
</reference>
<organism evidence="5 6">
    <name type="scientific">Pseudocalidococcus azoricus BACA0444</name>
    <dbReference type="NCBI Taxonomy" id="2918990"/>
    <lineage>
        <taxon>Bacteria</taxon>
        <taxon>Bacillati</taxon>
        <taxon>Cyanobacteriota</taxon>
        <taxon>Cyanophyceae</taxon>
        <taxon>Acaryochloridales</taxon>
        <taxon>Thermosynechococcaceae</taxon>
        <taxon>Pseudocalidococcus</taxon>
        <taxon>Pseudocalidococcus azoricus</taxon>
    </lineage>
</organism>
<name>A0AAE4JZE7_9CYAN</name>
<evidence type="ECO:0000256" key="2">
    <source>
        <dbReference type="ARBA" id="ARBA00023267"/>
    </source>
</evidence>
<dbReference type="RefSeq" id="WP_322877994.1">
    <property type="nucleotide sequence ID" value="NZ_JAVMIP010000006.1"/>
</dbReference>
<dbReference type="Pfam" id="PF02237">
    <property type="entry name" value="BPL_C"/>
    <property type="match status" value="1"/>
</dbReference>
<dbReference type="InterPro" id="IPR003142">
    <property type="entry name" value="BPL_C"/>
</dbReference>
<dbReference type="GO" id="GO:0005737">
    <property type="term" value="C:cytoplasm"/>
    <property type="evidence" value="ECO:0007669"/>
    <property type="project" value="TreeGrafter"/>
</dbReference>
<dbReference type="CDD" id="cd16442">
    <property type="entry name" value="BPL"/>
    <property type="match status" value="1"/>
</dbReference>
<keyword evidence="2" id="KW-0092">Biotin</keyword>
<dbReference type="AlphaFoldDB" id="A0AAE4JZE7"/>
<protein>
    <recommendedName>
        <fullName evidence="3">biotin--[biotin carboxyl-carrier protein] ligase</fullName>
        <ecNumber evidence="3">6.3.4.15</ecNumber>
    </recommendedName>
</protein>
<dbReference type="Pfam" id="PF03099">
    <property type="entry name" value="BPL_LplA_LipB"/>
    <property type="match status" value="1"/>
</dbReference>
<dbReference type="Gene3D" id="3.30.930.10">
    <property type="entry name" value="Bira Bifunctional Protein, Domain 2"/>
    <property type="match status" value="1"/>
</dbReference>
<evidence type="ECO:0000256" key="1">
    <source>
        <dbReference type="ARBA" id="ARBA00022598"/>
    </source>
</evidence>
<evidence type="ECO:0000256" key="3">
    <source>
        <dbReference type="ARBA" id="ARBA00024227"/>
    </source>
</evidence>
<evidence type="ECO:0000313" key="5">
    <source>
        <dbReference type="EMBL" id="MDS3860727.1"/>
    </source>
</evidence>
<dbReference type="EMBL" id="JAVMIP010000006">
    <property type="protein sequence ID" value="MDS3860727.1"/>
    <property type="molecule type" value="Genomic_DNA"/>
</dbReference>
<dbReference type="InterPro" id="IPR004408">
    <property type="entry name" value="Biotin_CoA_COase_ligase"/>
</dbReference>
<dbReference type="GO" id="GO:0004077">
    <property type="term" value="F:biotin--[biotin carboxyl-carrier protein] ligase activity"/>
    <property type="evidence" value="ECO:0007669"/>
    <property type="project" value="UniProtKB-EC"/>
</dbReference>
<proteinExistence type="predicted"/>
<feature type="domain" description="BPL/LPL catalytic" evidence="4">
    <location>
        <begin position="1"/>
        <end position="176"/>
    </location>
</feature>
<evidence type="ECO:0000313" key="6">
    <source>
        <dbReference type="Proteomes" id="UP001268256"/>
    </source>
</evidence>
<evidence type="ECO:0000259" key="4">
    <source>
        <dbReference type="PROSITE" id="PS51733"/>
    </source>
</evidence>
<dbReference type="EC" id="6.3.4.15" evidence="3"/>
<dbReference type="InterPro" id="IPR045864">
    <property type="entry name" value="aa-tRNA-synth_II/BPL/LPL"/>
</dbReference>
<comment type="caution">
    <text evidence="5">The sequence shown here is derived from an EMBL/GenBank/DDBJ whole genome shotgun (WGS) entry which is preliminary data.</text>
</comment>
<dbReference type="SUPFAM" id="SSF55681">
    <property type="entry name" value="Class II aaRS and biotin synthetases"/>
    <property type="match status" value="1"/>
</dbReference>
<gene>
    <name evidence="5" type="ORF">RIF25_07860</name>
</gene>
<sequence length="241" mass="26256">MDWLWELPECPSTNTWAKKNSAWLEHGQAVFTQQQTAGRGQWGRAWLAPAGVLTVSFVLDVPGVVRPGFTLGVGLGVIYAVEALCPIQPGVVGLKWPNDLYANNRKLGGILCETMPLNPGTRVIVGIGLNRAVDLTQAPQLSQAISLSEISQTVPGPYELLAKMRFYLLQAHSVMTNQGLTPLLPDLNRYHILQGQQILIQREQEIVKGRVTGINASGQLGLRLASGETITIAQGQITEWD</sequence>
<dbReference type="NCBIfam" id="TIGR00121">
    <property type="entry name" value="birA_ligase"/>
    <property type="match status" value="1"/>
</dbReference>
<dbReference type="PANTHER" id="PTHR12835">
    <property type="entry name" value="BIOTIN PROTEIN LIGASE"/>
    <property type="match status" value="1"/>
</dbReference>
<dbReference type="Proteomes" id="UP001268256">
    <property type="component" value="Unassembled WGS sequence"/>
</dbReference>
<dbReference type="PANTHER" id="PTHR12835:SF5">
    <property type="entry name" value="BIOTIN--PROTEIN LIGASE"/>
    <property type="match status" value="1"/>
</dbReference>
<keyword evidence="6" id="KW-1185">Reference proteome</keyword>